<comment type="caution">
    <text evidence="1">The sequence shown here is derived from an EMBL/GenBank/DDBJ whole genome shotgun (WGS) entry which is preliminary data.</text>
</comment>
<sequence>MYKNRLARRFCIWQQYEEEAVLKLLLKAKTNVNVVDMKKMTALHIAVGKGNLEIVQLLIETGRANVNAVDVKGNTPL</sequence>
<name>A0ACC0WFA4_9STRA</name>
<dbReference type="Proteomes" id="UP001163321">
    <property type="component" value="Chromosome 2"/>
</dbReference>
<accession>A0ACC0WFA4</accession>
<dbReference type="EMBL" id="CM047581">
    <property type="protein sequence ID" value="KAI9916741.1"/>
    <property type="molecule type" value="Genomic_DNA"/>
</dbReference>
<protein>
    <submittedName>
        <fullName evidence="1">Uncharacterized protein</fullName>
    </submittedName>
</protein>
<organism evidence="1 2">
    <name type="scientific">Peronosclerospora sorghi</name>
    <dbReference type="NCBI Taxonomy" id="230839"/>
    <lineage>
        <taxon>Eukaryota</taxon>
        <taxon>Sar</taxon>
        <taxon>Stramenopiles</taxon>
        <taxon>Oomycota</taxon>
        <taxon>Peronosporomycetes</taxon>
        <taxon>Peronosporales</taxon>
        <taxon>Peronosporaceae</taxon>
        <taxon>Peronosclerospora</taxon>
    </lineage>
</organism>
<keyword evidence="2" id="KW-1185">Reference proteome</keyword>
<proteinExistence type="predicted"/>
<reference evidence="1 2" key="1">
    <citation type="journal article" date="2022" name="bioRxiv">
        <title>The genome of the oomycete Peronosclerospora sorghi, a cosmopolitan pathogen of maize and sorghum, is inflated with dispersed pseudogenes.</title>
        <authorList>
            <person name="Fletcher K."/>
            <person name="Martin F."/>
            <person name="Isakeit T."/>
            <person name="Cavanaugh K."/>
            <person name="Magill C."/>
            <person name="Michelmore R."/>
        </authorList>
    </citation>
    <scope>NUCLEOTIDE SEQUENCE [LARGE SCALE GENOMIC DNA]</scope>
    <source>
        <strain evidence="1">P6</strain>
    </source>
</reference>
<evidence type="ECO:0000313" key="2">
    <source>
        <dbReference type="Proteomes" id="UP001163321"/>
    </source>
</evidence>
<evidence type="ECO:0000313" key="1">
    <source>
        <dbReference type="EMBL" id="KAI9916741.1"/>
    </source>
</evidence>
<gene>
    <name evidence="1" type="ORF">PsorP6_016989</name>
</gene>